<dbReference type="Proteomes" id="UP000462435">
    <property type="component" value="Unassembled WGS sequence"/>
</dbReference>
<dbReference type="Gene3D" id="3.40.50.1820">
    <property type="entry name" value="alpha/beta hydrolase"/>
    <property type="match status" value="1"/>
</dbReference>
<dbReference type="PANTHER" id="PTHR40841">
    <property type="entry name" value="SIDEROPHORE TRIACETYLFUSARININE C ESTERASE"/>
    <property type="match status" value="1"/>
</dbReference>
<evidence type="ECO:0000256" key="2">
    <source>
        <dbReference type="ARBA" id="ARBA00022801"/>
    </source>
</evidence>
<dbReference type="PANTHER" id="PTHR40841:SF2">
    <property type="entry name" value="SIDEROPHORE-DEGRADING ESTERASE (EUROFUNG)"/>
    <property type="match status" value="1"/>
</dbReference>
<dbReference type="InterPro" id="IPR052558">
    <property type="entry name" value="Siderophore_Hydrolase_D"/>
</dbReference>
<evidence type="ECO:0000256" key="3">
    <source>
        <dbReference type="SAM" id="SignalP"/>
    </source>
</evidence>
<keyword evidence="2" id="KW-0378">Hydrolase</keyword>
<proteinExistence type="inferred from homology"/>
<dbReference type="InterPro" id="IPR029058">
    <property type="entry name" value="AB_hydrolase_fold"/>
</dbReference>
<reference evidence="5" key="1">
    <citation type="journal article" date="2020" name="MBio">
        <title>Horizontal gene transfer to a defensive symbiont with a reduced genome amongst a multipartite beetle microbiome.</title>
        <authorList>
            <person name="Waterworth S.C."/>
            <person name="Florez L.V."/>
            <person name="Rees E.R."/>
            <person name="Hertweck C."/>
            <person name="Kaltenpoth M."/>
            <person name="Kwan J.C."/>
        </authorList>
    </citation>
    <scope>NUCLEOTIDE SEQUENCE [LARGE SCALE GENOMIC DNA]</scope>
</reference>
<dbReference type="SUPFAM" id="SSF53474">
    <property type="entry name" value="alpha/beta-Hydrolases"/>
    <property type="match status" value="1"/>
</dbReference>
<evidence type="ECO:0000313" key="5">
    <source>
        <dbReference type="Proteomes" id="UP000462435"/>
    </source>
</evidence>
<dbReference type="Pfam" id="PF00756">
    <property type="entry name" value="Esterase"/>
    <property type="match status" value="1"/>
</dbReference>
<dbReference type="EMBL" id="WNDX01000088">
    <property type="protein sequence ID" value="KAF1042279.1"/>
    <property type="molecule type" value="Genomic_DNA"/>
</dbReference>
<gene>
    <name evidence="4" type="primary">besA</name>
    <name evidence="4" type="ORF">GAK35_02809</name>
</gene>
<name>A0A7V8JTV6_9BURK</name>
<evidence type="ECO:0000256" key="1">
    <source>
        <dbReference type="ARBA" id="ARBA00005622"/>
    </source>
</evidence>
<dbReference type="GO" id="GO:0016788">
    <property type="term" value="F:hydrolase activity, acting on ester bonds"/>
    <property type="evidence" value="ECO:0007669"/>
    <property type="project" value="TreeGrafter"/>
</dbReference>
<dbReference type="AlphaFoldDB" id="A0A7V8JTV6"/>
<protein>
    <submittedName>
        <fullName evidence="4">Ferri-bacillibactin esterase BesA</fullName>
    </submittedName>
</protein>
<feature type="signal peptide" evidence="3">
    <location>
        <begin position="1"/>
        <end position="27"/>
    </location>
</feature>
<organism evidence="4 5">
    <name type="scientific">Herbaspirillum frisingense</name>
    <dbReference type="NCBI Taxonomy" id="92645"/>
    <lineage>
        <taxon>Bacteria</taxon>
        <taxon>Pseudomonadati</taxon>
        <taxon>Pseudomonadota</taxon>
        <taxon>Betaproteobacteria</taxon>
        <taxon>Burkholderiales</taxon>
        <taxon>Oxalobacteraceae</taxon>
        <taxon>Herbaspirillum</taxon>
    </lineage>
</organism>
<dbReference type="InterPro" id="IPR000801">
    <property type="entry name" value="Esterase-like"/>
</dbReference>
<accession>A0A7V8JTV6</accession>
<sequence>MTAISLPRRRLLAAAASACFVPGLAAAQPDLSQKLGPTIADRGSTFYRFERFALRSADGERGYRVTLGIPRRAAPAAGYPAIFLLDGNAALAAIDKGQLQALDAAQPPLIVAIGYDTDLRFDVKARAYDYTPPFPAGQEDEEAGRGRKGGGADVFLDLIEREIAPRARALAPIDADRLALWGHSYGGLFVLHTLFTRARLFSRYIAASPSLWWQRGVILDEETRFHGESARAAKAAGVRLWVMIGDAERRERRPASSGDAPGLAQSMMTSRAALPPQALPEMIARLNEQEGLPATLRIFPGMAHGPMLPASLAPALRIAAGLAP</sequence>
<comment type="caution">
    <text evidence="4">The sequence shown here is derived from an EMBL/GenBank/DDBJ whole genome shotgun (WGS) entry which is preliminary data.</text>
</comment>
<comment type="similarity">
    <text evidence="1">Belongs to the esterase D family.</text>
</comment>
<keyword evidence="3" id="KW-0732">Signal</keyword>
<feature type="chain" id="PRO_5031380618" evidence="3">
    <location>
        <begin position="28"/>
        <end position="324"/>
    </location>
</feature>
<evidence type="ECO:0000313" key="4">
    <source>
        <dbReference type="EMBL" id="KAF1042279.1"/>
    </source>
</evidence>